<feature type="region of interest" description="Disordered" evidence="1">
    <location>
        <begin position="346"/>
        <end position="373"/>
    </location>
</feature>
<comment type="caution">
    <text evidence="3">The sequence shown here is derived from an EMBL/GenBank/DDBJ whole genome shotgun (WGS) entry which is preliminary data.</text>
</comment>
<dbReference type="InterPro" id="IPR001660">
    <property type="entry name" value="SAM"/>
</dbReference>
<dbReference type="InterPro" id="IPR013761">
    <property type="entry name" value="SAM/pointed_sf"/>
</dbReference>
<feature type="domain" description="SAM" evidence="2">
    <location>
        <begin position="851"/>
        <end position="916"/>
    </location>
</feature>
<feature type="region of interest" description="Disordered" evidence="1">
    <location>
        <begin position="519"/>
        <end position="555"/>
    </location>
</feature>
<evidence type="ECO:0000259" key="2">
    <source>
        <dbReference type="SMART" id="SM00454"/>
    </source>
</evidence>
<feature type="region of interest" description="Disordered" evidence="1">
    <location>
        <begin position="271"/>
        <end position="290"/>
    </location>
</feature>
<dbReference type="SUPFAM" id="SSF47769">
    <property type="entry name" value="SAM/Pointed domain"/>
    <property type="match status" value="1"/>
</dbReference>
<evidence type="ECO:0000313" key="3">
    <source>
        <dbReference type="EMBL" id="PFX32289.1"/>
    </source>
</evidence>
<dbReference type="PANTHER" id="PTHR14454:SF11">
    <property type="entry name" value="SERRANO, ISOFORM F"/>
    <property type="match status" value="1"/>
</dbReference>
<accession>A0A2B4ST66</accession>
<evidence type="ECO:0000313" key="4">
    <source>
        <dbReference type="Proteomes" id="UP000225706"/>
    </source>
</evidence>
<keyword evidence="4" id="KW-1185">Reference proteome</keyword>
<organism evidence="3 4">
    <name type="scientific">Stylophora pistillata</name>
    <name type="common">Smooth cauliflower coral</name>
    <dbReference type="NCBI Taxonomy" id="50429"/>
    <lineage>
        <taxon>Eukaryota</taxon>
        <taxon>Metazoa</taxon>
        <taxon>Cnidaria</taxon>
        <taxon>Anthozoa</taxon>
        <taxon>Hexacorallia</taxon>
        <taxon>Scleractinia</taxon>
        <taxon>Astrocoeniina</taxon>
        <taxon>Pocilloporidae</taxon>
        <taxon>Stylophora</taxon>
    </lineage>
</organism>
<reference evidence="4" key="1">
    <citation type="journal article" date="2017" name="bioRxiv">
        <title>Comparative analysis of the genomes of Stylophora pistillata and Acropora digitifera provides evidence for extensive differences between species of corals.</title>
        <authorList>
            <person name="Voolstra C.R."/>
            <person name="Li Y."/>
            <person name="Liew Y.J."/>
            <person name="Baumgarten S."/>
            <person name="Zoccola D."/>
            <person name="Flot J.-F."/>
            <person name="Tambutte S."/>
            <person name="Allemand D."/>
            <person name="Aranda M."/>
        </authorList>
    </citation>
    <scope>NUCLEOTIDE SEQUENCE [LARGE SCALE GENOMIC DNA]</scope>
</reference>
<name>A0A2B4ST66_STYPI</name>
<dbReference type="Pfam" id="PF00536">
    <property type="entry name" value="SAM_1"/>
    <property type="match status" value="1"/>
</dbReference>
<dbReference type="Gene3D" id="1.10.150.50">
    <property type="entry name" value="Transcription Factor, Ets-1"/>
    <property type="match status" value="1"/>
</dbReference>
<proteinExistence type="predicted"/>
<feature type="compositionally biased region" description="Basic and acidic residues" evidence="1">
    <location>
        <begin position="280"/>
        <end position="290"/>
    </location>
</feature>
<sequence>MSDHQPVSLSPSSYPLKDFVVKFELPQPVTVQDGYFDEYQSESIGAGAVCNLLSLESVETGIFEDEDGEDIHIPLDDPFEVERVAEARFEQHLTLEDLIDESSTVKFVRVVETDPNFESIIRRGDKLKIKRKKSRETFLAFKKVSDKGKPLMKVPASCLAKFLPLLDGEELPLNKFVRKYKLPIFVVMNFIDYSRDKNSNKDEEIPREKPTTRIVKSRRQLSNSVLRLKGILADFIVLASMEVDGVPLKLSFPKTIPINVVPLNTESTTGAPESTLEFVSSERNETGKDSSELIAVEETAYVDMSGLRDPQGSSQSKMSVRFENNIKCGDETMKITQLAGLAARNNTYSPAPSKKVSRSQSVKMPRQGNGTFSRSVSDLELASEDNVYEELQFHTLPHKMKKHPSLLRRRRSDWSIERVSKQNLNNLLHLPAQSSEDHGFRSHVEVVSLQIPKLSPTYKKCPMMKTFGRKEKINETENSPNDVQGLNLDSYTSQSLDLNRLRTKLTSVTSKAPFYESQEMECDAPFNPDLSNQSEGKRESGDALPSLPSSQRSCGDRFHFSSRDLLLKEKADPKGRHNVIDSKIPFVGTSLKKTIPPEPLEEEDFYENVKLQTKSIVSSTSVREAVTNKNKVSVGVSSVGTTKNDCRTGPLERRDQCSIRERQPKSPVSQTGLQEPVNIEKEEEEPPPIPARLKHTEEPLYSLVCTKRNPSQDKVSENTTHSSHTEEPLYSLVCTKRNPSQDKVSENTTHSSYTEEPLYSLVSTKKNPQQDKISENTTYSSHLHSNPLLKGRPQPSPRRPRGGSNLSPSDLIKARGNSSVHSDSVPPSLEMKPMTAVRDDPNSNFAIPQDLSTLSVTDVLKCLNALNMKKFEDIFSERQVDGNMLVCLDEEALESIGMDRFHRLKLLKFIAGHIQKPVMRHIYIKVF</sequence>
<dbReference type="SMART" id="SM00454">
    <property type="entry name" value="SAM"/>
    <property type="match status" value="1"/>
</dbReference>
<feature type="region of interest" description="Disordered" evidence="1">
    <location>
        <begin position="636"/>
        <end position="831"/>
    </location>
</feature>
<dbReference type="CDD" id="cd09487">
    <property type="entry name" value="SAM_superfamily"/>
    <property type="match status" value="1"/>
</dbReference>
<dbReference type="EMBL" id="LSMT01000025">
    <property type="protein sequence ID" value="PFX32289.1"/>
    <property type="molecule type" value="Genomic_DNA"/>
</dbReference>
<dbReference type="AlphaFoldDB" id="A0A2B4ST66"/>
<dbReference type="PANTHER" id="PTHR14454">
    <property type="entry name" value="GRB2-ASSOCIATED AND REGULATOR OF MAPK PROTEIN FAMILY MEMBER"/>
    <property type="match status" value="1"/>
</dbReference>
<dbReference type="Proteomes" id="UP000225706">
    <property type="component" value="Unassembled WGS sequence"/>
</dbReference>
<feature type="compositionally biased region" description="Basic and acidic residues" evidence="1">
    <location>
        <begin position="644"/>
        <end position="664"/>
    </location>
</feature>
<feature type="compositionally biased region" description="Polar residues" evidence="1">
    <location>
        <begin position="358"/>
        <end position="373"/>
    </location>
</feature>
<evidence type="ECO:0000256" key="1">
    <source>
        <dbReference type="SAM" id="MobiDB-lite"/>
    </source>
</evidence>
<dbReference type="InterPro" id="IPR052281">
    <property type="entry name" value="GAREM"/>
</dbReference>
<feature type="compositionally biased region" description="Polar residues" evidence="1">
    <location>
        <begin position="775"/>
        <end position="784"/>
    </location>
</feature>
<gene>
    <name evidence="3" type="ORF">AWC38_SpisGene2876</name>
</gene>
<protein>
    <recommendedName>
        <fullName evidence="2">SAM domain-containing protein</fullName>
    </recommendedName>
</protein>